<dbReference type="InterPro" id="IPR032816">
    <property type="entry name" value="VTT_dom"/>
</dbReference>
<gene>
    <name evidence="8" type="ORF">KUA55_01485</name>
</gene>
<keyword evidence="9" id="KW-1185">Reference proteome</keyword>
<dbReference type="PANTHER" id="PTHR12677">
    <property type="entry name" value="GOLGI APPARATUS MEMBRANE PROTEIN TVP38-RELATED"/>
    <property type="match status" value="1"/>
</dbReference>
<comment type="similarity">
    <text evidence="6">Belongs to the TVP38/TMEM64 family.</text>
</comment>
<evidence type="ECO:0000256" key="2">
    <source>
        <dbReference type="ARBA" id="ARBA00022475"/>
    </source>
</evidence>
<protein>
    <recommendedName>
        <fullName evidence="6">TVP38/TMEM64 family membrane protein</fullName>
    </recommendedName>
</protein>
<feature type="transmembrane region" description="Helical" evidence="6">
    <location>
        <begin position="138"/>
        <end position="156"/>
    </location>
</feature>
<evidence type="ECO:0000256" key="3">
    <source>
        <dbReference type="ARBA" id="ARBA00022692"/>
    </source>
</evidence>
<dbReference type="PANTHER" id="PTHR12677:SF59">
    <property type="entry name" value="GOLGI APPARATUS MEMBRANE PROTEIN TVP38-RELATED"/>
    <property type="match status" value="1"/>
</dbReference>
<evidence type="ECO:0000313" key="8">
    <source>
        <dbReference type="EMBL" id="MBV7389337.1"/>
    </source>
</evidence>
<name>A0ABS6T8W2_9ENTE</name>
<evidence type="ECO:0000256" key="5">
    <source>
        <dbReference type="ARBA" id="ARBA00023136"/>
    </source>
</evidence>
<evidence type="ECO:0000256" key="1">
    <source>
        <dbReference type="ARBA" id="ARBA00004651"/>
    </source>
</evidence>
<evidence type="ECO:0000259" key="7">
    <source>
        <dbReference type="Pfam" id="PF09335"/>
    </source>
</evidence>
<dbReference type="EMBL" id="JAHUZB010000001">
    <property type="protein sequence ID" value="MBV7389337.1"/>
    <property type="molecule type" value="Genomic_DNA"/>
</dbReference>
<feature type="transmembrane region" description="Helical" evidence="6">
    <location>
        <begin position="198"/>
        <end position="215"/>
    </location>
</feature>
<dbReference type="Proteomes" id="UP000774130">
    <property type="component" value="Unassembled WGS sequence"/>
</dbReference>
<keyword evidence="4 6" id="KW-1133">Transmembrane helix</keyword>
<feature type="transmembrane region" description="Helical" evidence="6">
    <location>
        <begin position="9"/>
        <end position="27"/>
    </location>
</feature>
<organism evidence="8 9">
    <name type="scientific">Enterococcus alishanensis</name>
    <dbReference type="NCBI Taxonomy" id="1303817"/>
    <lineage>
        <taxon>Bacteria</taxon>
        <taxon>Bacillati</taxon>
        <taxon>Bacillota</taxon>
        <taxon>Bacilli</taxon>
        <taxon>Lactobacillales</taxon>
        <taxon>Enterococcaceae</taxon>
        <taxon>Enterococcus</taxon>
    </lineage>
</organism>
<evidence type="ECO:0000313" key="9">
    <source>
        <dbReference type="Proteomes" id="UP000774130"/>
    </source>
</evidence>
<feature type="transmembrane region" description="Helical" evidence="6">
    <location>
        <begin position="168"/>
        <end position="186"/>
    </location>
</feature>
<keyword evidence="3 6" id="KW-0812">Transmembrane</keyword>
<sequence length="225" mass="24848">MDKARLRKILIILGIILIGIVLYRLYLEFHKDISLLLDPKASRELLLKEVRSHGIRTAGLLIALTVLMCALPGLPTSVIGILIGVCYGPLIGSLMNIAGNAGGNLLSMTVLKRLKIMSHEHKDNQWVKRISQMKHPKIGIMLAYMVPVIPSFIVNVTADTLRLPLKEIFLSVLIGVLPSSILYAFGGEALFHGDTKTAIILVASVIVLVLLVRFIKNKHQHQLEK</sequence>
<dbReference type="RefSeq" id="WP_218324402.1">
    <property type="nucleotide sequence ID" value="NZ_JAHUZB010000001.1"/>
</dbReference>
<comment type="caution">
    <text evidence="8">The sequence shown here is derived from an EMBL/GenBank/DDBJ whole genome shotgun (WGS) entry which is preliminary data.</text>
</comment>
<evidence type="ECO:0000256" key="6">
    <source>
        <dbReference type="RuleBase" id="RU366058"/>
    </source>
</evidence>
<comment type="subcellular location">
    <subcellularLocation>
        <location evidence="1 6">Cell membrane</location>
        <topology evidence="1 6">Multi-pass membrane protein</topology>
    </subcellularLocation>
</comment>
<evidence type="ECO:0000256" key="4">
    <source>
        <dbReference type="ARBA" id="ARBA00022989"/>
    </source>
</evidence>
<dbReference type="Pfam" id="PF09335">
    <property type="entry name" value="VTT_dom"/>
    <property type="match status" value="1"/>
</dbReference>
<feature type="transmembrane region" description="Helical" evidence="6">
    <location>
        <begin position="53"/>
        <end position="71"/>
    </location>
</feature>
<accession>A0ABS6T8W2</accession>
<feature type="domain" description="VTT" evidence="7">
    <location>
        <begin position="74"/>
        <end position="188"/>
    </location>
</feature>
<proteinExistence type="inferred from homology"/>
<reference evidence="8 9" key="1">
    <citation type="submission" date="2021-06" db="EMBL/GenBank/DDBJ databases">
        <title>Enterococcus alishanensis sp. nov., a novel lactic acid bacterium isolated from fresh coffee beans.</title>
        <authorList>
            <person name="Chen Y.-S."/>
        </authorList>
    </citation>
    <scope>NUCLEOTIDE SEQUENCE [LARGE SCALE GENOMIC DNA]</scope>
    <source>
        <strain evidence="8 9">ALS3</strain>
    </source>
</reference>
<keyword evidence="5 6" id="KW-0472">Membrane</keyword>
<keyword evidence="2 6" id="KW-1003">Cell membrane</keyword>
<dbReference type="InterPro" id="IPR015414">
    <property type="entry name" value="TMEM64"/>
</dbReference>